<organism evidence="1 2">
    <name type="scientific">Sphaerobolus stellatus (strain SS14)</name>
    <dbReference type="NCBI Taxonomy" id="990650"/>
    <lineage>
        <taxon>Eukaryota</taxon>
        <taxon>Fungi</taxon>
        <taxon>Dikarya</taxon>
        <taxon>Basidiomycota</taxon>
        <taxon>Agaricomycotina</taxon>
        <taxon>Agaricomycetes</taxon>
        <taxon>Phallomycetidae</taxon>
        <taxon>Geastrales</taxon>
        <taxon>Sphaerobolaceae</taxon>
        <taxon>Sphaerobolus</taxon>
    </lineage>
</organism>
<proteinExistence type="predicted"/>
<dbReference type="EMBL" id="KN837312">
    <property type="protein sequence ID" value="KIJ28221.1"/>
    <property type="molecule type" value="Genomic_DNA"/>
</dbReference>
<sequence>MEIHLNDGYDELLQELLIRPKLHTLIVDVPGSSVVIPSSLANLTVLWIPPDYSILKIIEAASQREILVIMDLSNTCEMGATEVLPIINYLWNSLRELQFGTYADVSLSHLAESFNNWKTTFPLQKAALQELSLVTEDPVEEGEMVEFWTPSKGYR</sequence>
<keyword evidence="2" id="KW-1185">Reference proteome</keyword>
<gene>
    <name evidence="1" type="ORF">M422DRAFT_270545</name>
</gene>
<dbReference type="Proteomes" id="UP000054279">
    <property type="component" value="Unassembled WGS sequence"/>
</dbReference>
<dbReference type="AlphaFoldDB" id="A0A0C9US84"/>
<accession>A0A0C9US84</accession>
<evidence type="ECO:0000313" key="2">
    <source>
        <dbReference type="Proteomes" id="UP000054279"/>
    </source>
</evidence>
<name>A0A0C9US84_SPHS4</name>
<reference evidence="1 2" key="1">
    <citation type="submission" date="2014-06" db="EMBL/GenBank/DDBJ databases">
        <title>Evolutionary Origins and Diversification of the Mycorrhizal Mutualists.</title>
        <authorList>
            <consortium name="DOE Joint Genome Institute"/>
            <consortium name="Mycorrhizal Genomics Consortium"/>
            <person name="Kohler A."/>
            <person name="Kuo A."/>
            <person name="Nagy L.G."/>
            <person name="Floudas D."/>
            <person name="Copeland A."/>
            <person name="Barry K.W."/>
            <person name="Cichocki N."/>
            <person name="Veneault-Fourrey C."/>
            <person name="LaButti K."/>
            <person name="Lindquist E.A."/>
            <person name="Lipzen A."/>
            <person name="Lundell T."/>
            <person name="Morin E."/>
            <person name="Murat C."/>
            <person name="Riley R."/>
            <person name="Ohm R."/>
            <person name="Sun H."/>
            <person name="Tunlid A."/>
            <person name="Henrissat B."/>
            <person name="Grigoriev I.V."/>
            <person name="Hibbett D.S."/>
            <person name="Martin F."/>
        </authorList>
    </citation>
    <scope>NUCLEOTIDE SEQUENCE [LARGE SCALE GENOMIC DNA]</scope>
    <source>
        <strain evidence="1 2">SS14</strain>
    </source>
</reference>
<evidence type="ECO:0000313" key="1">
    <source>
        <dbReference type="EMBL" id="KIJ28221.1"/>
    </source>
</evidence>
<protein>
    <submittedName>
        <fullName evidence="1">Uncharacterized protein</fullName>
    </submittedName>
</protein>
<dbReference type="HOGENOM" id="CLU_1696608_0_0_1"/>